<name>A0ABP8V6T1_9GAMM</name>
<protein>
    <submittedName>
        <fullName evidence="1">Uncharacterized protein</fullName>
    </submittedName>
</protein>
<organism evidence="1 2">
    <name type="scientific">Kistimonas scapharcae</name>
    <dbReference type="NCBI Taxonomy" id="1036133"/>
    <lineage>
        <taxon>Bacteria</taxon>
        <taxon>Pseudomonadati</taxon>
        <taxon>Pseudomonadota</taxon>
        <taxon>Gammaproteobacteria</taxon>
        <taxon>Oceanospirillales</taxon>
        <taxon>Endozoicomonadaceae</taxon>
        <taxon>Kistimonas</taxon>
    </lineage>
</organism>
<evidence type="ECO:0000313" key="1">
    <source>
        <dbReference type="EMBL" id="GAA4651006.1"/>
    </source>
</evidence>
<accession>A0ABP8V6T1</accession>
<sequence>MAKKLLISGTVVAGLAIAGTLLNDHLKTPKTYDVPPLSEWRPDGPRHSAPVHPVLGINDTFRSLHASTRNSDEVLTATAPKVELDWVVEKHLFITEGPSIP</sequence>
<proteinExistence type="predicted"/>
<dbReference type="Proteomes" id="UP001500604">
    <property type="component" value="Unassembled WGS sequence"/>
</dbReference>
<reference evidence="2" key="1">
    <citation type="journal article" date="2019" name="Int. J. Syst. Evol. Microbiol.">
        <title>The Global Catalogue of Microorganisms (GCM) 10K type strain sequencing project: providing services to taxonomists for standard genome sequencing and annotation.</title>
        <authorList>
            <consortium name="The Broad Institute Genomics Platform"/>
            <consortium name="The Broad Institute Genome Sequencing Center for Infectious Disease"/>
            <person name="Wu L."/>
            <person name="Ma J."/>
        </authorList>
    </citation>
    <scope>NUCLEOTIDE SEQUENCE [LARGE SCALE GENOMIC DNA]</scope>
    <source>
        <strain evidence="2">JCM 17805</strain>
    </source>
</reference>
<keyword evidence="2" id="KW-1185">Reference proteome</keyword>
<dbReference type="RefSeq" id="WP_345197300.1">
    <property type="nucleotide sequence ID" value="NZ_BAABFL010000433.1"/>
</dbReference>
<evidence type="ECO:0000313" key="2">
    <source>
        <dbReference type="Proteomes" id="UP001500604"/>
    </source>
</evidence>
<gene>
    <name evidence="1" type="ORF">GCM10023116_32890</name>
</gene>
<comment type="caution">
    <text evidence="1">The sequence shown here is derived from an EMBL/GenBank/DDBJ whole genome shotgun (WGS) entry which is preliminary data.</text>
</comment>
<dbReference type="EMBL" id="BAABFL010000433">
    <property type="protein sequence ID" value="GAA4651006.1"/>
    <property type="molecule type" value="Genomic_DNA"/>
</dbReference>